<organism evidence="8 9">
    <name type="scientific">Ananas comosus</name>
    <name type="common">Pineapple</name>
    <name type="synonym">Ananas ananas</name>
    <dbReference type="NCBI Taxonomy" id="4615"/>
    <lineage>
        <taxon>Eukaryota</taxon>
        <taxon>Viridiplantae</taxon>
        <taxon>Streptophyta</taxon>
        <taxon>Embryophyta</taxon>
        <taxon>Tracheophyta</taxon>
        <taxon>Spermatophyta</taxon>
        <taxon>Magnoliopsida</taxon>
        <taxon>Liliopsida</taxon>
        <taxon>Poales</taxon>
        <taxon>Bromeliaceae</taxon>
        <taxon>Bromelioideae</taxon>
        <taxon>Ananas</taxon>
    </lineage>
</organism>
<evidence type="ECO:0000256" key="6">
    <source>
        <dbReference type="SAM" id="MobiDB-lite"/>
    </source>
</evidence>
<evidence type="ECO:0000256" key="4">
    <source>
        <dbReference type="ARBA" id="ARBA00023163"/>
    </source>
</evidence>
<dbReference type="GO" id="GO:0009791">
    <property type="term" value="P:post-embryonic development"/>
    <property type="evidence" value="ECO:0007669"/>
    <property type="project" value="UniProtKB-ARBA"/>
</dbReference>
<comment type="subcellular location">
    <subcellularLocation>
        <location evidence="1">Nucleus</location>
    </subcellularLocation>
</comment>
<accession>A0A199UHT8</accession>
<name>A0A199UHT8_ANACO</name>
<evidence type="ECO:0000313" key="9">
    <source>
        <dbReference type="Proteomes" id="UP000092600"/>
    </source>
</evidence>
<protein>
    <submittedName>
        <fullName evidence="8 11">NAC transcription factor 29</fullName>
    </submittedName>
</protein>
<dbReference type="STRING" id="4615.A0A199UHT8"/>
<dbReference type="GO" id="GO:0006355">
    <property type="term" value="P:regulation of DNA-templated transcription"/>
    <property type="evidence" value="ECO:0007669"/>
    <property type="project" value="InterPro"/>
</dbReference>
<reference evidence="8 9" key="1">
    <citation type="journal article" date="2016" name="DNA Res.">
        <title>The draft genome of MD-2 pineapple using hybrid error correction of long reads.</title>
        <authorList>
            <person name="Redwan R.M."/>
            <person name="Saidin A."/>
            <person name="Kumar S.V."/>
        </authorList>
    </citation>
    <scope>NUCLEOTIDE SEQUENCE [LARGE SCALE GENOMIC DNA]</scope>
    <source>
        <strain evidence="9">cv. MD2</strain>
        <tissue evidence="8">Leaf</tissue>
    </source>
</reference>
<evidence type="ECO:0000259" key="7">
    <source>
        <dbReference type="PROSITE" id="PS51005"/>
    </source>
</evidence>
<dbReference type="RefSeq" id="XP_020102221.1">
    <property type="nucleotide sequence ID" value="XM_020246632.1"/>
</dbReference>
<evidence type="ECO:0000256" key="5">
    <source>
        <dbReference type="ARBA" id="ARBA00023242"/>
    </source>
</evidence>
<keyword evidence="2" id="KW-0805">Transcription regulation</keyword>
<dbReference type="PROSITE" id="PS51005">
    <property type="entry name" value="NAC"/>
    <property type="match status" value="1"/>
</dbReference>
<evidence type="ECO:0000313" key="8">
    <source>
        <dbReference type="EMBL" id="OAY64135.1"/>
    </source>
</evidence>
<dbReference type="PANTHER" id="PTHR31719">
    <property type="entry name" value="NAC TRANSCRIPTION FACTOR 56"/>
    <property type="match status" value="1"/>
</dbReference>
<keyword evidence="5" id="KW-0539">Nucleus</keyword>
<dbReference type="GeneID" id="109719814"/>
<sequence length="336" mass="37340">MPSGAAAPTLPPGFRFHPTDEELIVHYLRNRASALPCPVAIIAEVDIYKFDPWELPGKALFGEREWYFFSPRDRKYPNGVRPNRAAASGYWKATGTDKPIVASRGNANVGVKKALVFYKGKPPKGAKTDWIMHEYRLAEALNGYSHHKPVKNRDSSMRLDDWVLCRIYKKSSQLNSAEHEQEDSGVEDSYVSSLPNSSPKNSLKLPKSSSLTDLLDSVDYSALSRLLESTTDIPSYEFGPLGYTSLNQPLISSSSNNSHHQFFETGSSSPALIAENGAKRQRVVSSCFEDGGNALQTVKRPSDHSRSSSNMVYQLDNPQFNLLSHQLLLKPHLGLQ</sequence>
<proteinExistence type="predicted"/>
<dbReference type="SUPFAM" id="SSF101941">
    <property type="entry name" value="NAC domain"/>
    <property type="match status" value="1"/>
</dbReference>
<gene>
    <name evidence="11" type="primary">LOC109719814</name>
    <name evidence="8" type="ORF">ACMD2_17588</name>
</gene>
<dbReference type="PANTHER" id="PTHR31719:SF127">
    <property type="entry name" value="NAC TRANSCRIPTION FACTOR 29"/>
    <property type="match status" value="1"/>
</dbReference>
<dbReference type="Pfam" id="PF02365">
    <property type="entry name" value="NAM"/>
    <property type="match status" value="1"/>
</dbReference>
<dbReference type="Proteomes" id="UP000092600">
    <property type="component" value="Unassembled WGS sequence"/>
</dbReference>
<dbReference type="Proteomes" id="UP000515123">
    <property type="component" value="Linkage group 13"/>
</dbReference>
<keyword evidence="4" id="KW-0804">Transcription</keyword>
<dbReference type="GO" id="GO:0003677">
    <property type="term" value="F:DNA binding"/>
    <property type="evidence" value="ECO:0007669"/>
    <property type="project" value="UniProtKB-KW"/>
</dbReference>
<dbReference type="EMBL" id="LSRQ01008254">
    <property type="protein sequence ID" value="OAY64135.1"/>
    <property type="molecule type" value="Genomic_DNA"/>
</dbReference>
<feature type="region of interest" description="Disordered" evidence="6">
    <location>
        <begin position="174"/>
        <end position="208"/>
    </location>
</feature>
<evidence type="ECO:0000256" key="1">
    <source>
        <dbReference type="ARBA" id="ARBA00004123"/>
    </source>
</evidence>
<evidence type="ECO:0000313" key="10">
    <source>
        <dbReference type="Proteomes" id="UP000515123"/>
    </source>
</evidence>
<feature type="compositionally biased region" description="Low complexity" evidence="6">
    <location>
        <begin position="192"/>
        <end position="208"/>
    </location>
</feature>
<dbReference type="AlphaFoldDB" id="A0A199UHT8"/>
<dbReference type="GO" id="GO:0048608">
    <property type="term" value="P:reproductive structure development"/>
    <property type="evidence" value="ECO:0007669"/>
    <property type="project" value="UniProtKB-ARBA"/>
</dbReference>
<dbReference type="GO" id="GO:0005634">
    <property type="term" value="C:nucleus"/>
    <property type="evidence" value="ECO:0007669"/>
    <property type="project" value="UniProtKB-SubCell"/>
</dbReference>
<dbReference type="InterPro" id="IPR003441">
    <property type="entry name" value="NAC-dom"/>
</dbReference>
<dbReference type="Gene3D" id="2.170.150.80">
    <property type="entry name" value="NAC domain"/>
    <property type="match status" value="1"/>
</dbReference>
<keyword evidence="3" id="KW-0238">DNA-binding</keyword>
<evidence type="ECO:0000256" key="2">
    <source>
        <dbReference type="ARBA" id="ARBA00023015"/>
    </source>
</evidence>
<reference evidence="11" key="2">
    <citation type="submission" date="2025-04" db="UniProtKB">
        <authorList>
            <consortium name="RefSeq"/>
        </authorList>
    </citation>
    <scope>IDENTIFICATION</scope>
    <source>
        <tissue evidence="11">Leaf</tissue>
    </source>
</reference>
<dbReference type="FunFam" id="2.170.150.80:FF:000005">
    <property type="entry name" value="NAC transcription factor 56"/>
    <property type="match status" value="1"/>
</dbReference>
<dbReference type="InterPro" id="IPR036093">
    <property type="entry name" value="NAC_dom_sf"/>
</dbReference>
<keyword evidence="10" id="KW-1185">Reference proteome</keyword>
<evidence type="ECO:0000256" key="3">
    <source>
        <dbReference type="ARBA" id="ARBA00023125"/>
    </source>
</evidence>
<dbReference type="OrthoDB" id="1921961at2759"/>
<feature type="domain" description="NAC" evidence="7">
    <location>
        <begin position="10"/>
        <end position="170"/>
    </location>
</feature>
<evidence type="ECO:0000313" key="11">
    <source>
        <dbReference type="RefSeq" id="XP_020102221.1"/>
    </source>
</evidence>